<dbReference type="InterPro" id="IPR024064">
    <property type="entry name" value="FdhE-like_sf"/>
</dbReference>
<evidence type="ECO:0000259" key="1">
    <source>
        <dbReference type="Pfam" id="PF24859"/>
    </source>
</evidence>
<proteinExistence type="predicted"/>
<name>A0A4Y7R8T7_9FIRM</name>
<feature type="domain" description="FdhE central" evidence="1">
    <location>
        <begin position="155"/>
        <end position="190"/>
    </location>
</feature>
<dbReference type="SUPFAM" id="SSF144020">
    <property type="entry name" value="FdhE-like"/>
    <property type="match status" value="1"/>
</dbReference>
<dbReference type="Pfam" id="PF24859">
    <property type="entry name" value="FdhE_central"/>
    <property type="match status" value="1"/>
</dbReference>
<dbReference type="EMBL" id="QFGA01000002">
    <property type="protein sequence ID" value="TEB05207.1"/>
    <property type="molecule type" value="Genomic_DNA"/>
</dbReference>
<evidence type="ECO:0000313" key="2">
    <source>
        <dbReference type="EMBL" id="TEB05207.1"/>
    </source>
</evidence>
<dbReference type="Proteomes" id="UP000298324">
    <property type="component" value="Unassembled WGS sequence"/>
</dbReference>
<dbReference type="PANTHER" id="PTHR37689:SF1">
    <property type="entry name" value="PROTEIN FDHE"/>
    <property type="match status" value="1"/>
</dbReference>
<dbReference type="RefSeq" id="WP_190240320.1">
    <property type="nucleotide sequence ID" value="NZ_QFGA01000002.1"/>
</dbReference>
<organism evidence="2 3">
    <name type="scientific">Pelotomaculum schinkii</name>
    <dbReference type="NCBI Taxonomy" id="78350"/>
    <lineage>
        <taxon>Bacteria</taxon>
        <taxon>Bacillati</taxon>
        <taxon>Bacillota</taxon>
        <taxon>Clostridia</taxon>
        <taxon>Eubacteriales</taxon>
        <taxon>Desulfotomaculaceae</taxon>
        <taxon>Pelotomaculum</taxon>
    </lineage>
</organism>
<accession>A0A4Y7R8T7</accession>
<dbReference type="PANTHER" id="PTHR37689">
    <property type="entry name" value="PROTEIN FDHE"/>
    <property type="match status" value="1"/>
</dbReference>
<keyword evidence="3" id="KW-1185">Reference proteome</keyword>
<protein>
    <submittedName>
        <fullName evidence="2">Formate dehydrogenase accessory protein FdhE</fullName>
    </submittedName>
</protein>
<evidence type="ECO:0000313" key="3">
    <source>
        <dbReference type="Proteomes" id="UP000298324"/>
    </source>
</evidence>
<dbReference type="Gene3D" id="3.90.1670.10">
    <property type="entry name" value="FdhE-like domain"/>
    <property type="match status" value="1"/>
</dbReference>
<dbReference type="GO" id="GO:0051604">
    <property type="term" value="P:protein maturation"/>
    <property type="evidence" value="ECO:0007669"/>
    <property type="project" value="TreeGrafter"/>
</dbReference>
<dbReference type="CDD" id="cd16341">
    <property type="entry name" value="FdhE"/>
    <property type="match status" value="1"/>
</dbReference>
<reference evidence="2 3" key="1">
    <citation type="journal article" date="2018" name="Environ. Microbiol.">
        <title>Novel energy conservation strategies and behaviour of Pelotomaculum schinkii driving syntrophic propionate catabolism.</title>
        <authorList>
            <person name="Hidalgo-Ahumada C.A.P."/>
            <person name="Nobu M.K."/>
            <person name="Narihiro T."/>
            <person name="Tamaki H."/>
            <person name="Liu W.T."/>
            <person name="Kamagata Y."/>
            <person name="Stams A.J.M."/>
            <person name="Imachi H."/>
            <person name="Sousa D.Z."/>
        </authorList>
    </citation>
    <scope>NUCLEOTIDE SEQUENCE [LARGE SCALE GENOMIC DNA]</scope>
    <source>
        <strain evidence="2 3">HH</strain>
    </source>
</reference>
<gene>
    <name evidence="2" type="ORF">Psch_02248</name>
</gene>
<sequence length="268" mass="30997">MADYTVQQVLIDFNKEFTQIALPEDAVKLVRPQDGLLKSLREHDAPFIKICPPQVNTDIFFDILKEVSVITVKHKPDLEGDISEIFSALPEDAAARETFVRQAFTPGANLLDYFKKKVSPETFGFILSHAVRPFMKLYARQVSAFYDPEQWYKGTCPVCGARPTLALLEKEDKKRYLYCGLCEARWRFQRLGCPYCLNHESRFFTVDGMEQYRVYYCDNCHGYIKTVNESMLDSSSLDLFWEDINTVHLDLLAMQEGYVNRPAEIIEK</sequence>
<comment type="caution">
    <text evidence="2">The sequence shown here is derived from an EMBL/GenBank/DDBJ whole genome shotgun (WGS) entry which is preliminary data.</text>
</comment>
<dbReference type="InterPro" id="IPR006452">
    <property type="entry name" value="Formate_DH_accessory"/>
</dbReference>
<dbReference type="GO" id="GO:0008199">
    <property type="term" value="F:ferric iron binding"/>
    <property type="evidence" value="ECO:0007669"/>
    <property type="project" value="TreeGrafter"/>
</dbReference>
<dbReference type="InterPro" id="IPR056797">
    <property type="entry name" value="FdhE_central"/>
</dbReference>
<dbReference type="AlphaFoldDB" id="A0A4Y7R8T7"/>
<dbReference type="GO" id="GO:0005829">
    <property type="term" value="C:cytosol"/>
    <property type="evidence" value="ECO:0007669"/>
    <property type="project" value="TreeGrafter"/>
</dbReference>